<dbReference type="SUPFAM" id="SSF47353">
    <property type="entry name" value="Retrovirus capsid dimerization domain-like"/>
    <property type="match status" value="1"/>
</dbReference>
<evidence type="ECO:0000256" key="1">
    <source>
        <dbReference type="SAM" id="MobiDB-lite"/>
    </source>
</evidence>
<accession>A0AAE1KWY3</accession>
<dbReference type="AlphaFoldDB" id="A0AAE1KWY3"/>
<feature type="region of interest" description="Disordered" evidence="1">
    <location>
        <begin position="59"/>
        <end position="109"/>
    </location>
</feature>
<comment type="caution">
    <text evidence="2">The sequence shown here is derived from an EMBL/GenBank/DDBJ whole genome shotgun (WGS) entry which is preliminary data.</text>
</comment>
<gene>
    <name evidence="2" type="ORF">Pcinc_008713</name>
</gene>
<organism evidence="2 3">
    <name type="scientific">Petrolisthes cinctipes</name>
    <name type="common">Flat porcelain crab</name>
    <dbReference type="NCBI Taxonomy" id="88211"/>
    <lineage>
        <taxon>Eukaryota</taxon>
        <taxon>Metazoa</taxon>
        <taxon>Ecdysozoa</taxon>
        <taxon>Arthropoda</taxon>
        <taxon>Crustacea</taxon>
        <taxon>Multicrustacea</taxon>
        <taxon>Malacostraca</taxon>
        <taxon>Eumalacostraca</taxon>
        <taxon>Eucarida</taxon>
        <taxon>Decapoda</taxon>
        <taxon>Pleocyemata</taxon>
        <taxon>Anomura</taxon>
        <taxon>Galatheoidea</taxon>
        <taxon>Porcellanidae</taxon>
        <taxon>Petrolisthes</taxon>
    </lineage>
</organism>
<proteinExistence type="predicted"/>
<protein>
    <submittedName>
        <fullName evidence="2">Uncharacterized protein</fullName>
    </submittedName>
</protein>
<evidence type="ECO:0000313" key="2">
    <source>
        <dbReference type="EMBL" id="KAK3887123.1"/>
    </source>
</evidence>
<keyword evidence="3" id="KW-1185">Reference proteome</keyword>
<dbReference type="Proteomes" id="UP001286313">
    <property type="component" value="Unassembled WGS sequence"/>
</dbReference>
<sequence length="109" mass="12327">MARECVLKYGKWKKAESVRKIEEVDQMVMMEQFMNNLKPETRYEIVRLDIKDILEAGRKADQLKTVHGSSKDSAGSKMRPDLQGWNGNPSGFRNGKRSTNHYGGGASHA</sequence>
<name>A0AAE1KWY3_PETCI</name>
<reference evidence="2" key="1">
    <citation type="submission" date="2023-10" db="EMBL/GenBank/DDBJ databases">
        <title>Genome assemblies of two species of porcelain crab, Petrolisthes cinctipes and Petrolisthes manimaculis (Anomura: Porcellanidae).</title>
        <authorList>
            <person name="Angst P."/>
        </authorList>
    </citation>
    <scope>NUCLEOTIDE SEQUENCE</scope>
    <source>
        <strain evidence="2">PB745_01</strain>
        <tissue evidence="2">Gill</tissue>
    </source>
</reference>
<evidence type="ECO:0000313" key="3">
    <source>
        <dbReference type="Proteomes" id="UP001286313"/>
    </source>
</evidence>
<dbReference type="EMBL" id="JAWQEG010000647">
    <property type="protein sequence ID" value="KAK3887123.1"/>
    <property type="molecule type" value="Genomic_DNA"/>
</dbReference>